<comment type="caution">
    <text evidence="2">The sequence shown here is derived from an EMBL/GenBank/DDBJ whole genome shotgun (WGS) entry which is preliminary data.</text>
</comment>
<keyword evidence="3" id="KW-1185">Reference proteome</keyword>
<dbReference type="Proteomes" id="UP001519363">
    <property type="component" value="Unassembled WGS sequence"/>
</dbReference>
<feature type="transmembrane region" description="Helical" evidence="1">
    <location>
        <begin position="388"/>
        <end position="408"/>
    </location>
</feature>
<dbReference type="EMBL" id="JAGIOO010000001">
    <property type="protein sequence ID" value="MBP2472713.1"/>
    <property type="molecule type" value="Genomic_DNA"/>
</dbReference>
<organism evidence="2 3">
    <name type="scientific">Crossiella equi</name>
    <dbReference type="NCBI Taxonomy" id="130796"/>
    <lineage>
        <taxon>Bacteria</taxon>
        <taxon>Bacillati</taxon>
        <taxon>Actinomycetota</taxon>
        <taxon>Actinomycetes</taxon>
        <taxon>Pseudonocardiales</taxon>
        <taxon>Pseudonocardiaceae</taxon>
        <taxon>Crossiella</taxon>
    </lineage>
</organism>
<reference evidence="2 3" key="1">
    <citation type="submission" date="2021-03" db="EMBL/GenBank/DDBJ databases">
        <title>Sequencing the genomes of 1000 actinobacteria strains.</title>
        <authorList>
            <person name="Klenk H.-P."/>
        </authorList>
    </citation>
    <scope>NUCLEOTIDE SEQUENCE [LARGE SCALE GENOMIC DNA]</scope>
    <source>
        <strain evidence="2 3">DSM 44580</strain>
    </source>
</reference>
<evidence type="ECO:0000256" key="1">
    <source>
        <dbReference type="SAM" id="Phobius"/>
    </source>
</evidence>
<gene>
    <name evidence="2" type="ORF">JOF53_001585</name>
</gene>
<feature type="transmembrane region" description="Helical" evidence="1">
    <location>
        <begin position="420"/>
        <end position="442"/>
    </location>
</feature>
<keyword evidence="1" id="KW-1133">Transmembrane helix</keyword>
<evidence type="ECO:0000313" key="2">
    <source>
        <dbReference type="EMBL" id="MBP2472713.1"/>
    </source>
</evidence>
<proteinExistence type="predicted"/>
<dbReference type="RefSeq" id="WP_086786898.1">
    <property type="nucleotide sequence ID" value="NZ_JAGIOO010000001.1"/>
</dbReference>
<keyword evidence="1" id="KW-0812">Transmembrane</keyword>
<keyword evidence="1" id="KW-0472">Membrane</keyword>
<feature type="transmembrane region" description="Helical" evidence="1">
    <location>
        <begin position="361"/>
        <end position="382"/>
    </location>
</feature>
<protein>
    <submittedName>
        <fullName evidence="2">Uncharacterized protein</fullName>
    </submittedName>
</protein>
<evidence type="ECO:0000313" key="3">
    <source>
        <dbReference type="Proteomes" id="UP001519363"/>
    </source>
</evidence>
<name>A0ABS5A7Z2_9PSEU</name>
<sequence>MIAAQHLLAVAKPDLYRRNPFRVTALYPSAEPGLVDRRRREIAGRGHAEEFWGAFETLDSPGPRLAAELFWLWAPGAGCGCPEEVHTRHDNAVLAHAAVLDIELARTGDPEWRTGLWAVTAHAWRMALAHLGFWEHVRRRAAALAQPRESVAQLRAVFPAALLSPQAELAVTTEQVHLVEALRLWTLPARDVHAAATRAAGPLLSRVHVLRDQVDEHLAEHRPEEAACLAVQRLLPAARTLERALPHRRYGRIAGLREDLAVACHHTALLLPPSSGHRPAVLAAAEELAVREATRESLRRTRAGTTPDRWALVDRLLAEGDHEAAELELLDLRAQAGTSDQERADRLLARHGLGGFRRGRLAGRVLGLAVCLGYAGLIAYGGPLWFGLPPWAVLLVSLVGAPLPLGLLRSRWFREGPQRWELGSGVLLTGLAVLFLVMDLALVDTRTTVAALIGVLAARLAWPGGDR</sequence>
<accession>A0ABS5A7Z2</accession>